<feature type="region of interest" description="Disordered" evidence="1">
    <location>
        <begin position="1"/>
        <end position="56"/>
    </location>
</feature>
<feature type="compositionally biased region" description="Gly residues" evidence="1">
    <location>
        <begin position="25"/>
        <end position="51"/>
    </location>
</feature>
<proteinExistence type="predicted"/>
<gene>
    <name evidence="2" type="ORF">AVDCRST_MAG68-2910</name>
</gene>
<name>A0A6J4LPC4_9BACT</name>
<feature type="region of interest" description="Disordered" evidence="1">
    <location>
        <begin position="129"/>
        <end position="353"/>
    </location>
</feature>
<organism evidence="2">
    <name type="scientific">uncultured Gemmatimonadota bacterium</name>
    <dbReference type="NCBI Taxonomy" id="203437"/>
    <lineage>
        <taxon>Bacteria</taxon>
        <taxon>Pseudomonadati</taxon>
        <taxon>Gemmatimonadota</taxon>
        <taxon>environmental samples</taxon>
    </lineage>
</organism>
<sequence length="353" mass="36037">GGTRKNLVRVPRRPGSGRVRDAARRGGGARGAAAGHGGRAVAGGEPAGGPGAARSAGVPAAGVRHLVAPLPRALRAARLRRAAAGVRDGAPPHPRDHGLAGRGGPGAPHDRGGARRAERVRRGLLHQLARGGEVGGFRGARPGGARGPPLSHPPPRRLPRHRRALDGRLRSAAPGRPPPGRVRGRVRGQPVLLRPARDGRPGAAPPRLAGGAGAPGPRRHRPGRLLPAPDAGDGHGPVARQRAALRGPPLPPRRGRRSGPRGAGVLPLDGAVPVGAGGGARRGFPAPARHPLRRGRLGRLHPHPPQPARALRGAGLGGRPPHLPALPRRPRQRPGPALRLRSDPVLLDGAGAV</sequence>
<feature type="non-terminal residue" evidence="2">
    <location>
        <position position="353"/>
    </location>
</feature>
<feature type="non-terminal residue" evidence="2">
    <location>
        <position position="1"/>
    </location>
</feature>
<feature type="region of interest" description="Disordered" evidence="1">
    <location>
        <begin position="83"/>
        <end position="117"/>
    </location>
</feature>
<dbReference type="EMBL" id="CADCTW010000134">
    <property type="protein sequence ID" value="CAA9338629.1"/>
    <property type="molecule type" value="Genomic_DNA"/>
</dbReference>
<feature type="compositionally biased region" description="Basic residues" evidence="1">
    <location>
        <begin position="1"/>
        <end position="12"/>
    </location>
</feature>
<feature type="compositionally biased region" description="Basic and acidic residues" evidence="1">
    <location>
        <begin position="108"/>
        <end position="117"/>
    </location>
</feature>
<evidence type="ECO:0000313" key="2">
    <source>
        <dbReference type="EMBL" id="CAA9338629.1"/>
    </source>
</evidence>
<feature type="compositionally biased region" description="Gly residues" evidence="1">
    <location>
        <begin position="132"/>
        <end position="146"/>
    </location>
</feature>
<accession>A0A6J4LPC4</accession>
<reference evidence="2" key="1">
    <citation type="submission" date="2020-02" db="EMBL/GenBank/DDBJ databases">
        <authorList>
            <person name="Meier V. D."/>
        </authorList>
    </citation>
    <scope>NUCLEOTIDE SEQUENCE</scope>
    <source>
        <strain evidence="2">AVDCRST_MAG68</strain>
    </source>
</reference>
<feature type="compositionally biased region" description="Basic residues" evidence="1">
    <location>
        <begin position="154"/>
        <end position="163"/>
    </location>
</feature>
<dbReference type="AlphaFoldDB" id="A0A6J4LPC4"/>
<feature type="compositionally biased region" description="Basic residues" evidence="1">
    <location>
        <begin position="290"/>
        <end position="302"/>
    </location>
</feature>
<protein>
    <submittedName>
        <fullName evidence="2">Putative esterase</fullName>
    </submittedName>
</protein>
<evidence type="ECO:0000256" key="1">
    <source>
        <dbReference type="SAM" id="MobiDB-lite"/>
    </source>
</evidence>